<proteinExistence type="predicted"/>
<sequence length="253" mass="29861">MEDLRCENVFITEKLTTKLSNFYYINHIRLLGEIKSDKLRFLSPELLKSIHTSSEHKYNNEDQIFSFRILLIELLNEKYYTEKLLPKNYNDENDKIIFNRLEEIIIKFYKDPLDQIKLEDISTKLNELLLIIKAYNITLRKGNTELNIKIIHNYYTDKASPNINLSNILLNTLYDIGNSIYYNCDVSRNMIYKLALFKIIAKHNHKDTKKLIKSLQKNDKNTVDTDIDSIETDDTNSEETDNNHSKLARSKTI</sequence>
<dbReference type="EMBL" id="CAJVPM010000180">
    <property type="protein sequence ID" value="CAG8437516.1"/>
    <property type="molecule type" value="Genomic_DNA"/>
</dbReference>
<comment type="caution">
    <text evidence="1">The sequence shown here is derived from an EMBL/GenBank/DDBJ whole genome shotgun (WGS) entry which is preliminary data.</text>
</comment>
<evidence type="ECO:0000313" key="2">
    <source>
        <dbReference type="Proteomes" id="UP000789860"/>
    </source>
</evidence>
<dbReference type="Proteomes" id="UP000789860">
    <property type="component" value="Unassembled WGS sequence"/>
</dbReference>
<gene>
    <name evidence="1" type="ORF">SCALOS_LOCUS372</name>
</gene>
<protein>
    <submittedName>
        <fullName evidence="1">1476_t:CDS:1</fullName>
    </submittedName>
</protein>
<name>A0ACA9JUZ0_9GLOM</name>
<reference evidence="1" key="1">
    <citation type="submission" date="2021-06" db="EMBL/GenBank/DDBJ databases">
        <authorList>
            <person name="Kallberg Y."/>
            <person name="Tangrot J."/>
            <person name="Rosling A."/>
        </authorList>
    </citation>
    <scope>NUCLEOTIDE SEQUENCE</scope>
    <source>
        <strain evidence="1">AU212A</strain>
    </source>
</reference>
<keyword evidence="2" id="KW-1185">Reference proteome</keyword>
<accession>A0ACA9JUZ0</accession>
<organism evidence="1 2">
    <name type="scientific">Scutellospora calospora</name>
    <dbReference type="NCBI Taxonomy" id="85575"/>
    <lineage>
        <taxon>Eukaryota</taxon>
        <taxon>Fungi</taxon>
        <taxon>Fungi incertae sedis</taxon>
        <taxon>Mucoromycota</taxon>
        <taxon>Glomeromycotina</taxon>
        <taxon>Glomeromycetes</taxon>
        <taxon>Diversisporales</taxon>
        <taxon>Gigasporaceae</taxon>
        <taxon>Scutellospora</taxon>
    </lineage>
</organism>
<evidence type="ECO:0000313" key="1">
    <source>
        <dbReference type="EMBL" id="CAG8437516.1"/>
    </source>
</evidence>